<dbReference type="PROSITE" id="PS00552">
    <property type="entry name" value="HTH_MERR_1"/>
    <property type="match status" value="1"/>
</dbReference>
<evidence type="ECO:0000256" key="1">
    <source>
        <dbReference type="ARBA" id="ARBA00023015"/>
    </source>
</evidence>
<dbReference type="EMBL" id="FOHX01000013">
    <property type="protein sequence ID" value="SEU36040.1"/>
    <property type="molecule type" value="Genomic_DNA"/>
</dbReference>
<keyword evidence="1" id="KW-0805">Transcription regulation</keyword>
<proteinExistence type="predicted"/>
<dbReference type="SMART" id="SM00422">
    <property type="entry name" value="HTH_MERR"/>
    <property type="match status" value="1"/>
</dbReference>
<evidence type="ECO:0000256" key="4">
    <source>
        <dbReference type="ARBA" id="ARBA00023163"/>
    </source>
</evidence>
<reference evidence="6 7" key="1">
    <citation type="submission" date="2016-10" db="EMBL/GenBank/DDBJ databases">
        <authorList>
            <person name="de Groot N.N."/>
        </authorList>
    </citation>
    <scope>NUCLEOTIDE SEQUENCE [LARGE SCALE GENOMIC DNA]</scope>
    <source>
        <strain evidence="6 7">CGMCC 4.5598</strain>
    </source>
</reference>
<feature type="domain" description="HTH merR-type" evidence="5">
    <location>
        <begin position="6"/>
        <end position="75"/>
    </location>
</feature>
<organism evidence="6 7">
    <name type="scientific">Nonomuraea wenchangensis</name>
    <dbReference type="NCBI Taxonomy" id="568860"/>
    <lineage>
        <taxon>Bacteria</taxon>
        <taxon>Bacillati</taxon>
        <taxon>Actinomycetota</taxon>
        <taxon>Actinomycetes</taxon>
        <taxon>Streptosporangiales</taxon>
        <taxon>Streptosporangiaceae</taxon>
        <taxon>Nonomuraea</taxon>
    </lineage>
</organism>
<evidence type="ECO:0000259" key="5">
    <source>
        <dbReference type="PROSITE" id="PS50937"/>
    </source>
</evidence>
<dbReference type="InterPro" id="IPR009061">
    <property type="entry name" value="DNA-bd_dom_put_sf"/>
</dbReference>
<dbReference type="CDD" id="cd01106">
    <property type="entry name" value="HTH_TipAL-Mta"/>
    <property type="match status" value="1"/>
</dbReference>
<dbReference type="Pfam" id="PF13411">
    <property type="entry name" value="MerR_1"/>
    <property type="match status" value="1"/>
</dbReference>
<keyword evidence="7" id="KW-1185">Reference proteome</keyword>
<dbReference type="Pfam" id="PF07739">
    <property type="entry name" value="TipAS"/>
    <property type="match status" value="1"/>
</dbReference>
<evidence type="ECO:0000256" key="2">
    <source>
        <dbReference type="ARBA" id="ARBA00023125"/>
    </source>
</evidence>
<dbReference type="Gene3D" id="1.10.1660.10">
    <property type="match status" value="1"/>
</dbReference>
<dbReference type="GO" id="GO:0003677">
    <property type="term" value="F:DNA binding"/>
    <property type="evidence" value="ECO:0007669"/>
    <property type="project" value="UniProtKB-KW"/>
</dbReference>
<dbReference type="Gene3D" id="1.10.490.50">
    <property type="entry name" value="Antibiotic binding domain of TipA-like multidrug resistance regulators"/>
    <property type="match status" value="1"/>
</dbReference>
<gene>
    <name evidence="6" type="ORF">SAMN05421811_113117</name>
</gene>
<keyword evidence="4" id="KW-0804">Transcription</keyword>
<accession>A0A1I0L7S9</accession>
<evidence type="ECO:0000256" key="3">
    <source>
        <dbReference type="ARBA" id="ARBA00023159"/>
    </source>
</evidence>
<keyword evidence="2 6" id="KW-0238">DNA-binding</keyword>
<dbReference type="SUPFAM" id="SSF89082">
    <property type="entry name" value="Antibiotic binding domain of TipA-like multidrug resistance regulators"/>
    <property type="match status" value="1"/>
</dbReference>
<dbReference type="PANTHER" id="PTHR30204:SF90">
    <property type="entry name" value="HTH-TYPE TRANSCRIPTIONAL ACTIVATOR MTA"/>
    <property type="match status" value="1"/>
</dbReference>
<dbReference type="InterPro" id="IPR012925">
    <property type="entry name" value="TipAS_dom"/>
</dbReference>
<dbReference type="PRINTS" id="PR00040">
    <property type="entry name" value="HTHMERR"/>
</dbReference>
<name>A0A1I0L7S9_9ACTN</name>
<dbReference type="SUPFAM" id="SSF46955">
    <property type="entry name" value="Putative DNA-binding domain"/>
    <property type="match status" value="1"/>
</dbReference>
<dbReference type="InterPro" id="IPR000551">
    <property type="entry name" value="MerR-type_HTH_dom"/>
</dbReference>
<dbReference type="STRING" id="568860.SAMN05421811_113117"/>
<dbReference type="InterPro" id="IPR036244">
    <property type="entry name" value="TipA-like_antibiotic-bd"/>
</dbReference>
<keyword evidence="3" id="KW-0010">Activator</keyword>
<dbReference type="PANTHER" id="PTHR30204">
    <property type="entry name" value="REDOX-CYCLING DRUG-SENSING TRANSCRIPTIONAL ACTIVATOR SOXR"/>
    <property type="match status" value="1"/>
</dbReference>
<dbReference type="GO" id="GO:0003700">
    <property type="term" value="F:DNA-binding transcription factor activity"/>
    <property type="evidence" value="ECO:0007669"/>
    <property type="project" value="InterPro"/>
</dbReference>
<dbReference type="PROSITE" id="PS50937">
    <property type="entry name" value="HTH_MERR_2"/>
    <property type="match status" value="1"/>
</dbReference>
<sequence length="256" mass="28520">MVGGMSLSVGQVARLAGVTVRALHHYDEIGLLTPTERTRAGYRHYTDADLARLQQILLYRELGFPLEEIAVILDEPRADELTHLRRQHALLTDRARHLGHVIAAVERAIHAHTSGITLTPEERFEVFGDFRPEEHEAEAAARWGADPRYAESRRRVASYTKADWLELKAEAGAITGALAAACEAGLPAGGEHAMDLAERHRGHVDRWFYDCGHDLHRRLGDLYVTDARFTAFFDAVLPGLAGYVREAIHANAARHL</sequence>
<dbReference type="AlphaFoldDB" id="A0A1I0L7S9"/>
<protein>
    <submittedName>
        <fullName evidence="6">DNA-binding transcriptional regulator, MerR family</fullName>
    </submittedName>
</protein>
<dbReference type="InterPro" id="IPR047057">
    <property type="entry name" value="MerR_fam"/>
</dbReference>
<dbReference type="Proteomes" id="UP000199361">
    <property type="component" value="Unassembled WGS sequence"/>
</dbReference>
<evidence type="ECO:0000313" key="7">
    <source>
        <dbReference type="Proteomes" id="UP000199361"/>
    </source>
</evidence>
<evidence type="ECO:0000313" key="6">
    <source>
        <dbReference type="EMBL" id="SEU36040.1"/>
    </source>
</evidence>